<keyword evidence="1" id="KW-1133">Transmembrane helix</keyword>
<feature type="transmembrane region" description="Helical" evidence="1">
    <location>
        <begin position="55"/>
        <end position="74"/>
    </location>
</feature>
<keyword evidence="1" id="KW-0812">Transmembrane</keyword>
<proteinExistence type="predicted"/>
<evidence type="ECO:0000256" key="1">
    <source>
        <dbReference type="SAM" id="Phobius"/>
    </source>
</evidence>
<protein>
    <submittedName>
        <fullName evidence="2">Membrane protein</fullName>
    </submittedName>
</protein>
<dbReference type="STRING" id="38300.SPRI_6524"/>
<dbReference type="AlphaFoldDB" id="A0A0M4DQ60"/>
<feature type="transmembrane region" description="Helical" evidence="1">
    <location>
        <begin position="132"/>
        <end position="154"/>
    </location>
</feature>
<accession>A0A0M4DQ60</accession>
<feature type="transmembrane region" description="Helical" evidence="1">
    <location>
        <begin position="86"/>
        <end position="105"/>
    </location>
</feature>
<evidence type="ECO:0000313" key="3">
    <source>
        <dbReference type="Proteomes" id="UP000060513"/>
    </source>
</evidence>
<sequence>MTAMPPRIRKIALTAHVTSSVGWIGAVAVFLVLAVTGLGSQDPQTVRAAYLAMELTGRLVIVPLALASLLTGLVQSLGTVWGLFRHYWVLVKLLIGVLATVLLLVHMRPVGHMADAVRQATLTEGELGGLRIQLAADAGAALLVLLVAVALSVFKPRGTTRYGRRRMRAAAPR</sequence>
<feature type="transmembrane region" description="Helical" evidence="1">
    <location>
        <begin position="12"/>
        <end position="35"/>
    </location>
</feature>
<gene>
    <name evidence="2" type="ORF">SPRI_6524</name>
</gene>
<evidence type="ECO:0000313" key="2">
    <source>
        <dbReference type="EMBL" id="ALC24830.1"/>
    </source>
</evidence>
<dbReference type="Proteomes" id="UP000060513">
    <property type="component" value="Chromosome"/>
</dbReference>
<keyword evidence="1" id="KW-0472">Membrane</keyword>
<dbReference type="EMBL" id="CP011340">
    <property type="protein sequence ID" value="ALC24830.1"/>
    <property type="molecule type" value="Genomic_DNA"/>
</dbReference>
<name>A0A0M4DQ60_STRPR</name>
<dbReference type="KEGG" id="spri:SPRI_6524"/>
<dbReference type="PATRIC" id="fig|38300.4.peg.6820"/>
<organism evidence="2">
    <name type="scientific">Streptomyces pristinaespiralis</name>
    <dbReference type="NCBI Taxonomy" id="38300"/>
    <lineage>
        <taxon>Bacteria</taxon>
        <taxon>Bacillati</taxon>
        <taxon>Actinomycetota</taxon>
        <taxon>Actinomycetes</taxon>
        <taxon>Kitasatosporales</taxon>
        <taxon>Streptomycetaceae</taxon>
        <taxon>Streptomyces</taxon>
    </lineage>
</organism>
<reference evidence="2 3" key="1">
    <citation type="submission" date="2015-08" db="EMBL/GenBank/DDBJ databases">
        <title>Genome sequence of the pristinamycin over-producing bacterium Streptomyces pristinaespiralis HCCB10218.</title>
        <authorList>
            <person name="Tian J."/>
            <person name="Yang J."/>
            <person name="Li L."/>
            <person name="Ruan L."/>
            <person name="Wei W."/>
            <person name="Zheng G."/>
            <person name="Wei Z."/>
            <person name="Yang S."/>
            <person name="Ge M."/>
            <person name="Jiang W."/>
            <person name="Lu Y."/>
        </authorList>
    </citation>
    <scope>NUCLEOTIDE SEQUENCE [LARGE SCALE GENOMIC DNA]</scope>
    <source>
        <strain evidence="2 3">HCCB 10218</strain>
    </source>
</reference>